<accession>A0A941EGP8</accession>
<reference evidence="1" key="1">
    <citation type="submission" date="2021-04" db="EMBL/GenBank/DDBJ databases">
        <title>Genome based classification of Actinospica acidithermotolerans sp. nov., an actinobacterium isolated from an Indonesian hot spring.</title>
        <authorList>
            <person name="Kusuma A.B."/>
            <person name="Putra K.E."/>
            <person name="Nafisah S."/>
            <person name="Loh J."/>
            <person name="Nouioui I."/>
            <person name="Goodfellow M."/>
        </authorList>
    </citation>
    <scope>NUCLEOTIDE SEQUENCE</scope>
    <source>
        <strain evidence="1">MGRD01-02</strain>
    </source>
</reference>
<dbReference type="AlphaFoldDB" id="A0A941EGP8"/>
<evidence type="ECO:0000313" key="2">
    <source>
        <dbReference type="Proteomes" id="UP000676325"/>
    </source>
</evidence>
<proteinExistence type="predicted"/>
<keyword evidence="2" id="KW-1185">Reference proteome</keyword>
<protein>
    <submittedName>
        <fullName evidence="1">Uncharacterized protein</fullName>
    </submittedName>
</protein>
<organism evidence="1 2">
    <name type="scientific">Actinospica acidithermotolerans</name>
    <dbReference type="NCBI Taxonomy" id="2828514"/>
    <lineage>
        <taxon>Bacteria</taxon>
        <taxon>Bacillati</taxon>
        <taxon>Actinomycetota</taxon>
        <taxon>Actinomycetes</taxon>
        <taxon>Catenulisporales</taxon>
        <taxon>Actinospicaceae</taxon>
        <taxon>Actinospica</taxon>
    </lineage>
</organism>
<gene>
    <name evidence="1" type="ORF">KDK95_28095</name>
</gene>
<sequence length="206" mass="22487">MTRFYHPDRIDYDMVMSSGHDGRRLWSTAGVEVVDPSTVLVEGGGPMDGDAFRAYAASVAPRLRDFAERLSGVESDAGSTAGRYQSYQQVRGIIRDAEGMMLAEVRADGSVTVLGELDPSLRRQFIGMINGWLPMTIREVDRYSYENALASLIKARRVVDSMLREVIGIAAGGPEPLPWDRVAEAAGTTPAALTSWFSSPDELINS</sequence>
<dbReference type="RefSeq" id="WP_212521327.1">
    <property type="nucleotide sequence ID" value="NZ_JAGSOH010000119.1"/>
</dbReference>
<name>A0A941EGP8_9ACTN</name>
<dbReference type="Proteomes" id="UP000676325">
    <property type="component" value="Unassembled WGS sequence"/>
</dbReference>
<comment type="caution">
    <text evidence="1">The sequence shown here is derived from an EMBL/GenBank/DDBJ whole genome shotgun (WGS) entry which is preliminary data.</text>
</comment>
<dbReference type="EMBL" id="JAGSOH010000119">
    <property type="protein sequence ID" value="MBR7830197.1"/>
    <property type="molecule type" value="Genomic_DNA"/>
</dbReference>
<evidence type="ECO:0000313" key="1">
    <source>
        <dbReference type="EMBL" id="MBR7830197.1"/>
    </source>
</evidence>